<dbReference type="EMBL" id="CP036290">
    <property type="protein sequence ID" value="QDU83062.1"/>
    <property type="molecule type" value="Genomic_DNA"/>
</dbReference>
<dbReference type="GO" id="GO:0016810">
    <property type="term" value="F:hydrolase activity, acting on carbon-nitrogen (but not peptide) bonds"/>
    <property type="evidence" value="ECO:0007669"/>
    <property type="project" value="InterPro"/>
</dbReference>
<dbReference type="RefSeq" id="WP_145182097.1">
    <property type="nucleotide sequence ID" value="NZ_CP036290.1"/>
</dbReference>
<name>A0A518CV18_9BACT</name>
<gene>
    <name evidence="2" type="ORF">Pla163_01580</name>
</gene>
<protein>
    <recommendedName>
        <fullName evidence="1">Amidohydrolase-related domain-containing protein</fullName>
    </recommendedName>
</protein>
<reference evidence="2 3" key="1">
    <citation type="submission" date="2019-02" db="EMBL/GenBank/DDBJ databases">
        <title>Deep-cultivation of Planctomycetes and their phenomic and genomic characterization uncovers novel biology.</title>
        <authorList>
            <person name="Wiegand S."/>
            <person name="Jogler M."/>
            <person name="Boedeker C."/>
            <person name="Pinto D."/>
            <person name="Vollmers J."/>
            <person name="Rivas-Marin E."/>
            <person name="Kohn T."/>
            <person name="Peeters S.H."/>
            <person name="Heuer A."/>
            <person name="Rast P."/>
            <person name="Oberbeckmann S."/>
            <person name="Bunk B."/>
            <person name="Jeske O."/>
            <person name="Meyerdierks A."/>
            <person name="Storesund J.E."/>
            <person name="Kallscheuer N."/>
            <person name="Luecker S."/>
            <person name="Lage O.M."/>
            <person name="Pohl T."/>
            <person name="Merkel B.J."/>
            <person name="Hornburger P."/>
            <person name="Mueller R.-W."/>
            <person name="Bruemmer F."/>
            <person name="Labrenz M."/>
            <person name="Spormann A.M."/>
            <person name="Op den Camp H."/>
            <person name="Overmann J."/>
            <person name="Amann R."/>
            <person name="Jetten M.S.M."/>
            <person name="Mascher T."/>
            <person name="Medema M.H."/>
            <person name="Devos D.P."/>
            <person name="Kaster A.-K."/>
            <person name="Ovreas L."/>
            <person name="Rohde M."/>
            <person name="Galperin M.Y."/>
            <person name="Jogler C."/>
        </authorList>
    </citation>
    <scope>NUCLEOTIDE SEQUENCE [LARGE SCALE GENOMIC DNA]</scope>
    <source>
        <strain evidence="2 3">Pla163</strain>
    </source>
</reference>
<accession>A0A518CV18</accession>
<dbReference type="Gene3D" id="2.30.40.10">
    <property type="entry name" value="Urease, subunit C, domain 1"/>
    <property type="match status" value="1"/>
</dbReference>
<keyword evidence="3" id="KW-1185">Reference proteome</keyword>
<sequence length="410" mass="44039">MLFPSIVLGATVALAGSIDASTTEAVATPNLFALRVGTAETISHGTIPNAVILIENGRIVMVGEDLPIERGIPTFDFPDAVVMPGMVGSRSRLGLDGRAGTDITPELSAAFELEPGAKVFGDVLELGVTTLGLYPAGGGIPGVGIAVRTKGSTFEEMLLAEPTNLSMYISSNESAKKLIEKGFELVDKYMEDVAKEREKFDKAVEKEKDKKKKEEMVFTPPVPDEKALPMLRLVTGELRAVIGMRKAADYLHLMDVIGEREFDWDVQANLTDDGDFFYIADRLGAAGRRMIVNPSITLHPGTRRERNLPKELHEAGCKLAFVPESDSVGGFRDLRADVATLVRYGLDRQVGLRALTLEGAEVIGMADQLGSIDAGKFANLLLFDGDPLEAGTELLGVMLDGDFVAGDLAD</sequence>
<dbReference type="OrthoDB" id="273047at2"/>
<evidence type="ECO:0000313" key="2">
    <source>
        <dbReference type="EMBL" id="QDU83062.1"/>
    </source>
</evidence>
<dbReference type="PANTHER" id="PTHR43135:SF3">
    <property type="entry name" value="ALPHA-D-RIBOSE 1-METHYLPHOSPHONATE 5-TRIPHOSPHATE DIPHOSPHATASE"/>
    <property type="match status" value="1"/>
</dbReference>
<dbReference type="InterPro" id="IPR006680">
    <property type="entry name" value="Amidohydro-rel"/>
</dbReference>
<dbReference type="Proteomes" id="UP000319342">
    <property type="component" value="Chromosome"/>
</dbReference>
<dbReference type="AlphaFoldDB" id="A0A518CV18"/>
<evidence type="ECO:0000313" key="3">
    <source>
        <dbReference type="Proteomes" id="UP000319342"/>
    </source>
</evidence>
<dbReference type="InterPro" id="IPR051781">
    <property type="entry name" value="Metallo-dep_Hydrolase"/>
</dbReference>
<dbReference type="Pfam" id="PF01979">
    <property type="entry name" value="Amidohydro_1"/>
    <property type="match status" value="1"/>
</dbReference>
<organism evidence="2 3">
    <name type="scientific">Rohdeia mirabilis</name>
    <dbReference type="NCBI Taxonomy" id="2528008"/>
    <lineage>
        <taxon>Bacteria</taxon>
        <taxon>Pseudomonadati</taxon>
        <taxon>Planctomycetota</taxon>
        <taxon>Planctomycetia</taxon>
        <taxon>Planctomycetia incertae sedis</taxon>
        <taxon>Rohdeia</taxon>
    </lineage>
</organism>
<evidence type="ECO:0000259" key="1">
    <source>
        <dbReference type="Pfam" id="PF01979"/>
    </source>
</evidence>
<dbReference type="SUPFAM" id="SSF51556">
    <property type="entry name" value="Metallo-dependent hydrolases"/>
    <property type="match status" value="1"/>
</dbReference>
<dbReference type="SUPFAM" id="SSF51338">
    <property type="entry name" value="Composite domain of metallo-dependent hydrolases"/>
    <property type="match status" value="1"/>
</dbReference>
<dbReference type="InterPro" id="IPR011059">
    <property type="entry name" value="Metal-dep_hydrolase_composite"/>
</dbReference>
<dbReference type="Gene3D" id="3.20.20.140">
    <property type="entry name" value="Metal-dependent hydrolases"/>
    <property type="match status" value="1"/>
</dbReference>
<proteinExistence type="predicted"/>
<dbReference type="InterPro" id="IPR032466">
    <property type="entry name" value="Metal_Hydrolase"/>
</dbReference>
<feature type="domain" description="Amidohydrolase-related" evidence="1">
    <location>
        <begin position="307"/>
        <end position="391"/>
    </location>
</feature>
<dbReference type="PANTHER" id="PTHR43135">
    <property type="entry name" value="ALPHA-D-RIBOSE 1-METHYLPHOSPHONATE 5-TRIPHOSPHATE DIPHOSPHATASE"/>
    <property type="match status" value="1"/>
</dbReference>